<accession>A0AAD1XD19</accession>
<dbReference type="EMBL" id="CAMPGE010007742">
    <property type="protein sequence ID" value="CAI2366657.1"/>
    <property type="molecule type" value="Genomic_DNA"/>
</dbReference>
<evidence type="ECO:0000313" key="1">
    <source>
        <dbReference type="EMBL" id="CAI2366657.1"/>
    </source>
</evidence>
<comment type="caution">
    <text evidence="1">The sequence shown here is derived from an EMBL/GenBank/DDBJ whole genome shotgun (WGS) entry which is preliminary data.</text>
</comment>
<keyword evidence="2" id="KW-1185">Reference proteome</keyword>
<dbReference type="AlphaFoldDB" id="A0AAD1XD19"/>
<sequence length="216" mass="24182">MSSFTGTCFGIEARFMLFQVSSISPFLLKIFLNGELAFALSFQEAYLLVPLKSRFGLSDLGFSLSEAFLCKTKCCRSCFISLEMFPFLPEVCIMSECLFSGSFFQSILGKKGRKEDTLFVFDILKKETSSLTKLRLASFFPQKDLLGGEKSVLLSWSTTFPLSFKGLCPIFPSVESFLSACIFLVQTWLGVSDTSSQSQINSCFSQKLRESILIIF</sequence>
<gene>
    <name evidence="1" type="ORF">ECRASSUSDP1_LOCUS7930</name>
</gene>
<protein>
    <submittedName>
        <fullName evidence="1">Uncharacterized protein</fullName>
    </submittedName>
</protein>
<evidence type="ECO:0000313" key="2">
    <source>
        <dbReference type="Proteomes" id="UP001295684"/>
    </source>
</evidence>
<organism evidence="1 2">
    <name type="scientific">Euplotes crassus</name>
    <dbReference type="NCBI Taxonomy" id="5936"/>
    <lineage>
        <taxon>Eukaryota</taxon>
        <taxon>Sar</taxon>
        <taxon>Alveolata</taxon>
        <taxon>Ciliophora</taxon>
        <taxon>Intramacronucleata</taxon>
        <taxon>Spirotrichea</taxon>
        <taxon>Hypotrichia</taxon>
        <taxon>Euplotida</taxon>
        <taxon>Euplotidae</taxon>
        <taxon>Moneuplotes</taxon>
    </lineage>
</organism>
<dbReference type="Proteomes" id="UP001295684">
    <property type="component" value="Unassembled WGS sequence"/>
</dbReference>
<proteinExistence type="predicted"/>
<name>A0AAD1XD19_EUPCR</name>
<reference evidence="1" key="1">
    <citation type="submission" date="2023-07" db="EMBL/GenBank/DDBJ databases">
        <authorList>
            <consortium name="AG Swart"/>
            <person name="Singh M."/>
            <person name="Singh A."/>
            <person name="Seah K."/>
            <person name="Emmerich C."/>
        </authorList>
    </citation>
    <scope>NUCLEOTIDE SEQUENCE</scope>
    <source>
        <strain evidence="1">DP1</strain>
    </source>
</reference>